<keyword evidence="4" id="KW-0969">Cilium</keyword>
<evidence type="ECO:0000259" key="1">
    <source>
        <dbReference type="Pfam" id="PF16092"/>
    </source>
</evidence>
<dbReference type="SUPFAM" id="SSF51905">
    <property type="entry name" value="FAD/NAD(P)-binding domain"/>
    <property type="match status" value="1"/>
</dbReference>
<dbReference type="PANTHER" id="PTHR21178:SF8">
    <property type="entry name" value="CILIA- AND FLAGELLA-ASSOCIATED PROTEIN 61"/>
    <property type="match status" value="1"/>
</dbReference>
<evidence type="ECO:0000313" key="4">
    <source>
        <dbReference type="RefSeq" id="XP_017024548.1"/>
    </source>
</evidence>
<proteinExistence type="predicted"/>
<feature type="domain" description="CFAP61 dimerisation" evidence="2">
    <location>
        <begin position="1055"/>
        <end position="1168"/>
    </location>
</feature>
<dbReference type="Pfam" id="PF16092">
    <property type="entry name" value="CFAP61_N"/>
    <property type="match status" value="1"/>
</dbReference>
<feature type="domain" description="Cilia- and flagella-associated protein 61 N-terminal" evidence="1">
    <location>
        <begin position="12"/>
        <end position="284"/>
    </location>
</feature>
<dbReference type="InterPro" id="IPR032151">
    <property type="entry name" value="CFAP61_N"/>
</dbReference>
<dbReference type="Gene3D" id="3.50.50.60">
    <property type="entry name" value="FAD/NAD(P)-binding domain"/>
    <property type="match status" value="2"/>
</dbReference>
<organism evidence="3 4">
    <name type="scientific">Drosophila kikkawai</name>
    <name type="common">Fruit fly</name>
    <dbReference type="NCBI Taxonomy" id="30033"/>
    <lineage>
        <taxon>Eukaryota</taxon>
        <taxon>Metazoa</taxon>
        <taxon>Ecdysozoa</taxon>
        <taxon>Arthropoda</taxon>
        <taxon>Hexapoda</taxon>
        <taxon>Insecta</taxon>
        <taxon>Pterygota</taxon>
        <taxon>Neoptera</taxon>
        <taxon>Endopterygota</taxon>
        <taxon>Diptera</taxon>
        <taxon>Brachycera</taxon>
        <taxon>Muscomorpha</taxon>
        <taxon>Ephydroidea</taxon>
        <taxon>Drosophilidae</taxon>
        <taxon>Drosophila</taxon>
        <taxon>Sophophora</taxon>
    </lineage>
</organism>
<dbReference type="OrthoDB" id="382863at2759"/>
<dbReference type="GeneID" id="108076292"/>
<dbReference type="InterPro" id="IPR038884">
    <property type="entry name" value="CFAP61"/>
</dbReference>
<keyword evidence="3" id="KW-1185">Reference proteome</keyword>
<keyword evidence="4" id="KW-0966">Cell projection</keyword>
<sequence>MASLEKNIVINVAGIQDVKRMEDLYMAKDTWHFGFKDALPLQILFCKSHAYRLLVYDNQEFHKLLAFGTFCNHPDVPVLTNDMWLHWLNSRFCLDFYISLVNTIFFNFFICKENQPLITKMIIMEIFYNEHRVNYMIVVKPPGLSSVAYEAVEAFGKCYYPESSTVTEMASAPSIIVIQRRDIMPVLTFRKALPEDNDDIVEMIDSEDPHPRKEYGDFYIAEHLLAMEGSKEGAKGTEKIIIAEFEEEITEGVKGAGLMWLSDYVDVEQLATSFHLERLGNLAKYTPGLKHARFEYNVVSAEHRSLKNLYTTSQMEEMFQILAESALHINEKDIASKKLLFAKFKHIYEELRSARYYYYAYKDKLTITFDLPEGEKAHNPNRSQVLAQASNAFLLKMFQLHPLVRPEYTFFALSAVFSAFPDLDYCVTTVPTIMTMSPCQQELLRFFLPIYLRPNCTVEENVFVANRSTLFGEIRVFRMERHEVDDIRNIISAQSSSRYSHMPDNEEDTNGGDNYIDEVLHLFNQIFEDMFDNTDSEFSCFTVRCGKSKWLAECPIVGFIILRPFLGYKELCRLFMLPRDQFNLTNNRGEVLIFKLHPFFQMWSSTIFRTVALYDDYQELYYINYFMGISLPNDLTSNMMPLEPRRMKKNHFQKAIFRRRSSNMVNLHGAEKTTSRLRAFCYNLMPTKHLGTQQSLLIIGFSEIARAFLRIIIFSWNTKDLDKFRKFNCLPKMDLTIVVPQGVVEAAYDCEFRCAYCHNGRNCYVNTGNDHPYVRDTTQRLDIRHWVRFVPGTLKKIDREKQIVDLVDGCRLHYETLVIMDDTKFGFEDSEFNGRQPPANYVANNYRLDRIIFYHKLRELVQWGEPFNVIVYGYGIAAYECLHFMVTHGCMAKHITYVQPHMSTAPEEQGNPCADNTLDPIILEMVADLGITTYVSTNYSRFYFNEKDYSIERVEFITIPRKNKILLDCTLFVNYNSNFMSSSLEKILADANLEMWHRNIVVNTRFCTVDPDIYAAGKNIVIDPLPNYQFKHTNPQECAEKVAFELGMLKIVMQPRFIRPYMFTGMLPMGYHIVKVIQPKPLLIGQLPADFTENMTTYEDGDFVRIRLNLKRIVTEIVCVTKKEKRLYFLEYFCGKHAKLLNDIRGRYKSGWITNFLQFFQQPWTELIMHERFEDLQLKNRRVLLSMLLMSNKITDTVSGVDMAQRKKLEENVIEFVRTYREDFNHEFALPEDVDSEKNFEIFFAVDQ</sequence>
<name>A0A6P4IPY7_DROKI</name>
<dbReference type="AlphaFoldDB" id="A0A6P4IPY7"/>
<accession>A0A6P4IPY7</accession>
<reference evidence="4" key="2">
    <citation type="submission" date="2025-08" db="UniProtKB">
        <authorList>
            <consortium name="RefSeq"/>
        </authorList>
    </citation>
    <scope>IDENTIFICATION</scope>
    <source>
        <strain evidence="4">14028-0561.14</strain>
        <tissue evidence="4">Whole fly</tissue>
    </source>
</reference>
<evidence type="ECO:0000313" key="3">
    <source>
        <dbReference type="Proteomes" id="UP001652661"/>
    </source>
</evidence>
<dbReference type="PANTHER" id="PTHR21178">
    <property type="entry name" value="CILIA- AND FLAGELLA-ASSOCIATED PROTEIN 61"/>
    <property type="match status" value="1"/>
</dbReference>
<dbReference type="RefSeq" id="XP_017024548.1">
    <property type="nucleotide sequence ID" value="XM_017169059.3"/>
</dbReference>
<keyword evidence="4" id="KW-0282">Flagellum</keyword>
<gene>
    <name evidence="4" type="primary">LOC108076292</name>
</gene>
<dbReference type="InterPro" id="IPR056299">
    <property type="entry name" value="CFAP61_dimer"/>
</dbReference>
<protein>
    <submittedName>
        <fullName evidence="4">Cilia- and flagella-associated protein 61 isoform X1</fullName>
    </submittedName>
</protein>
<dbReference type="Pfam" id="PF23150">
    <property type="entry name" value="CFAP61_dimer"/>
    <property type="match status" value="1"/>
</dbReference>
<dbReference type="InterPro" id="IPR036188">
    <property type="entry name" value="FAD/NAD-bd_sf"/>
</dbReference>
<dbReference type="Proteomes" id="UP001652661">
    <property type="component" value="Chromosome 2R"/>
</dbReference>
<evidence type="ECO:0000259" key="2">
    <source>
        <dbReference type="Pfam" id="PF23150"/>
    </source>
</evidence>
<reference evidence="3" key="1">
    <citation type="submission" date="2025-05" db="UniProtKB">
        <authorList>
            <consortium name="RefSeq"/>
        </authorList>
    </citation>
    <scope>NUCLEOTIDE SEQUENCE [LARGE SCALE GENOMIC DNA]</scope>
    <source>
        <strain evidence="3">14028-0561.14</strain>
    </source>
</reference>